<comment type="catalytic activity">
    <reaction evidence="17">
        <text>prostaglandin A1 + NAD(+) = 15-oxo-prostaglandin A1 + NADH + H(+)</text>
        <dbReference type="Rhea" id="RHEA:41263"/>
        <dbReference type="ChEBI" id="CHEBI:15378"/>
        <dbReference type="ChEBI" id="CHEBI:57398"/>
        <dbReference type="ChEBI" id="CHEBI:57540"/>
        <dbReference type="ChEBI" id="CHEBI:57945"/>
        <dbReference type="ChEBI" id="CHEBI:85072"/>
    </reaction>
    <physiologicalReaction direction="left-to-right" evidence="17">
        <dbReference type="Rhea" id="RHEA:41264"/>
    </physiologicalReaction>
</comment>
<evidence type="ECO:0000256" key="17">
    <source>
        <dbReference type="ARBA" id="ARBA00048611"/>
    </source>
</evidence>
<organism evidence="22 23">
    <name type="scientific">Diploptera punctata</name>
    <name type="common">Pacific beetle cockroach</name>
    <dbReference type="NCBI Taxonomy" id="6984"/>
    <lineage>
        <taxon>Eukaryota</taxon>
        <taxon>Metazoa</taxon>
        <taxon>Ecdysozoa</taxon>
        <taxon>Arthropoda</taxon>
        <taxon>Hexapoda</taxon>
        <taxon>Insecta</taxon>
        <taxon>Pterygota</taxon>
        <taxon>Neoptera</taxon>
        <taxon>Polyneoptera</taxon>
        <taxon>Dictyoptera</taxon>
        <taxon>Blattodea</taxon>
        <taxon>Blaberoidea</taxon>
        <taxon>Blaberidae</taxon>
        <taxon>Diplopterinae</taxon>
        <taxon>Diploptera</taxon>
    </lineage>
</organism>
<evidence type="ECO:0000256" key="6">
    <source>
        <dbReference type="ARBA" id="ARBA00041812"/>
    </source>
</evidence>
<evidence type="ECO:0000256" key="5">
    <source>
        <dbReference type="ARBA" id="ARBA00040276"/>
    </source>
</evidence>
<comment type="catalytic activity">
    <reaction evidence="15">
        <text>resolvin D2 + NAD(+) = 7-oxoresolvin D2 + NADH + H(+)</text>
        <dbReference type="Rhea" id="RHEA:53584"/>
        <dbReference type="ChEBI" id="CHEBI:15378"/>
        <dbReference type="ChEBI" id="CHEBI:57540"/>
        <dbReference type="ChEBI" id="CHEBI:57945"/>
        <dbReference type="ChEBI" id="CHEBI:133367"/>
        <dbReference type="ChEBI" id="CHEBI:137497"/>
    </reaction>
    <physiologicalReaction direction="left-to-right" evidence="15">
        <dbReference type="Rhea" id="RHEA:53585"/>
    </physiologicalReaction>
</comment>
<evidence type="ECO:0000256" key="14">
    <source>
        <dbReference type="ARBA" id="ARBA00048170"/>
    </source>
</evidence>
<evidence type="ECO:0000256" key="19">
    <source>
        <dbReference type="ARBA" id="ARBA00048921"/>
    </source>
</evidence>
<evidence type="ECO:0000256" key="2">
    <source>
        <dbReference type="ARBA" id="ARBA00023002"/>
    </source>
</evidence>
<comment type="function">
    <text evidence="8">Catalyzes the NAD-dependent dehydrogenation (oxidation) of a broad array of hydroxylated polyunsaturated fatty acids (mainly eicosanoids and docosanoids, including prostaglandins, lipoxins and resolvins), yielding their corresponding keto (oxo) metabolites. Decreases the levels of the pro-proliferative prostaglandins such as prostaglandin E2 (whose activity is increased in cancer because of an increase in the expression of cyclooxygenase 2) and generates oxo-fatty acid products that can profoundly influence cell function by abrogating pro-inflammatory cytokine expression. Converts resolvins E1, D1 and D2 to their oxo products, which represents a mode of resolvin inactivation. Resolvin E1 plays important roles during the resolution phase of acute inflammation, while resolvins D1 and D2 have a unique role in obesity-induced adipose inflammation.</text>
</comment>
<dbReference type="SUPFAM" id="SSF51735">
    <property type="entry name" value="NAD(P)-binding Rossmann-fold domains"/>
    <property type="match status" value="1"/>
</dbReference>
<dbReference type="InterPro" id="IPR036291">
    <property type="entry name" value="NAD(P)-bd_dom_sf"/>
</dbReference>
<evidence type="ECO:0000256" key="16">
    <source>
        <dbReference type="ARBA" id="ARBA00048535"/>
    </source>
</evidence>
<dbReference type="InterPro" id="IPR020904">
    <property type="entry name" value="Sc_DH/Rdtase_CS"/>
</dbReference>
<keyword evidence="2" id="KW-0560">Oxidoreductase</keyword>
<comment type="catalytic activity">
    <reaction evidence="19">
        <text>resolvin D2 + NAD(+) = 16-oxoresolvin D2 + NADH + H(+)</text>
        <dbReference type="Rhea" id="RHEA:53588"/>
        <dbReference type="ChEBI" id="CHEBI:15378"/>
        <dbReference type="ChEBI" id="CHEBI:57540"/>
        <dbReference type="ChEBI" id="CHEBI:57945"/>
        <dbReference type="ChEBI" id="CHEBI:133367"/>
        <dbReference type="ChEBI" id="CHEBI:137498"/>
    </reaction>
    <physiologicalReaction direction="left-to-right" evidence="19">
        <dbReference type="Rhea" id="RHEA:53589"/>
    </physiologicalReaction>
</comment>
<evidence type="ECO:0000313" key="22">
    <source>
        <dbReference type="EMBL" id="KAJ9577597.1"/>
    </source>
</evidence>
<comment type="caution">
    <text evidence="22">The sequence shown here is derived from an EMBL/GenBank/DDBJ whole genome shotgun (WGS) entry which is preliminary data.</text>
</comment>
<comment type="catalytic activity">
    <reaction evidence="12">
        <text>15-oxo-(5S,6R)-dihydroxy-(7E,9E,11Z)-eicosatrienoate + NADH + H(+) = (5S,6R,15S)-trihydroxy-(7E,9E,11Z)-eicosatrienoate + NAD(+)</text>
        <dbReference type="Rhea" id="RHEA:41596"/>
        <dbReference type="ChEBI" id="CHEBI:15378"/>
        <dbReference type="ChEBI" id="CHEBI:57540"/>
        <dbReference type="ChEBI" id="CHEBI:57945"/>
        <dbReference type="ChEBI" id="CHEBI:78325"/>
        <dbReference type="ChEBI" id="CHEBI:78329"/>
    </reaction>
    <physiologicalReaction direction="left-to-right" evidence="12">
        <dbReference type="Rhea" id="RHEA:41597"/>
    </physiologicalReaction>
</comment>
<evidence type="ECO:0000256" key="1">
    <source>
        <dbReference type="ARBA" id="ARBA00006484"/>
    </source>
</evidence>
<dbReference type="GO" id="GO:0047034">
    <property type="term" value="F:15-hydroxyicosatetraenoate dehydrogenase activity"/>
    <property type="evidence" value="ECO:0007669"/>
    <property type="project" value="UniProtKB-EC"/>
</dbReference>
<evidence type="ECO:0000256" key="9">
    <source>
        <dbReference type="ARBA" id="ARBA00047325"/>
    </source>
</evidence>
<dbReference type="PANTHER" id="PTHR44229">
    <property type="entry name" value="15-HYDROXYPROSTAGLANDIN DEHYDROGENASE [NAD(+)]"/>
    <property type="match status" value="1"/>
</dbReference>
<protein>
    <recommendedName>
        <fullName evidence="5">15-hydroxyprostaglandin dehydrogenase [NAD(+)]</fullName>
        <ecNumber evidence="3">1.1.1.141</ecNumber>
        <ecNumber evidence="4">1.1.1.232</ecNumber>
    </recommendedName>
    <alternativeName>
        <fullName evidence="7">Eicosanoid/docosanoid dehydrogenase [NAD(+)]</fullName>
    </alternativeName>
    <alternativeName>
        <fullName evidence="6">Prostaglandin dehydrogenase 1</fullName>
    </alternativeName>
</protein>
<reference evidence="22" key="2">
    <citation type="submission" date="2023-05" db="EMBL/GenBank/DDBJ databases">
        <authorList>
            <person name="Fouks B."/>
        </authorList>
    </citation>
    <scope>NUCLEOTIDE SEQUENCE</scope>
    <source>
        <strain evidence="22">Stay&amp;Tobe</strain>
        <tissue evidence="22">Testes</tissue>
    </source>
</reference>
<evidence type="ECO:0000256" key="8">
    <source>
        <dbReference type="ARBA" id="ARBA00045705"/>
    </source>
</evidence>
<dbReference type="AlphaFoldDB" id="A0AAD7ZC53"/>
<dbReference type="PRINTS" id="PR01167">
    <property type="entry name" value="INSADHFAMILY"/>
</dbReference>
<sequence>MDPTCKVAIVLGAAKGSGFRAAEELLKAGVVRVVLADFPCPECYNATEKLCDKYGSEKAVLIAGDFHDPKMYMNLFEESIARFQKVDILFNNLDNYNDNSWVEEVNCNIKNTVRSTLLTHYFMNKKRNKDSRGSVVINCAISYSLDTMPPMPIYCSTKSAIIGFSRSIGDVMHYERTGVRVVALCPGITKEEAFSSSEYSVQLENSWGLDMEKLNVKEPQSDSSIARAVVHLVRYAPSGSVWVLDNDNLFYAEIPHRSLYNKRGNFVQPICKPPVLVPRPQRRRSSSDARSYVCVSKLHLYRVKGKNKKRSSRK</sequence>
<comment type="catalytic activity">
    <reaction evidence="9">
        <text>prostaglandin E1 + NAD(+) = 15-oxoprostaglandin E1 + NADH + H(+)</text>
        <dbReference type="Rhea" id="RHEA:16477"/>
        <dbReference type="ChEBI" id="CHEBI:15378"/>
        <dbReference type="ChEBI" id="CHEBI:57397"/>
        <dbReference type="ChEBI" id="CHEBI:57401"/>
        <dbReference type="ChEBI" id="CHEBI:57540"/>
        <dbReference type="ChEBI" id="CHEBI:57945"/>
    </reaction>
    <physiologicalReaction direction="left-to-right" evidence="9">
        <dbReference type="Rhea" id="RHEA:16478"/>
    </physiologicalReaction>
</comment>
<name>A0AAD7ZC53_DIPPU</name>
<comment type="catalytic activity">
    <reaction evidence="20">
        <text>(15S)-hydroxy-(5Z,8Z,11Z,13E)-eicosatetraenoate + NAD(+) = 15-oxo-(5Z,8Z,11Z,13E)-eicosatetraenoate + NADH + H(+)</text>
        <dbReference type="Rhea" id="RHEA:23260"/>
        <dbReference type="ChEBI" id="CHEBI:15378"/>
        <dbReference type="ChEBI" id="CHEBI:57409"/>
        <dbReference type="ChEBI" id="CHEBI:57410"/>
        <dbReference type="ChEBI" id="CHEBI:57540"/>
        <dbReference type="ChEBI" id="CHEBI:57945"/>
        <dbReference type="EC" id="1.1.1.232"/>
    </reaction>
    <physiologicalReaction direction="left-to-right" evidence="20">
        <dbReference type="Rhea" id="RHEA:23261"/>
    </physiologicalReaction>
</comment>
<evidence type="ECO:0000313" key="23">
    <source>
        <dbReference type="Proteomes" id="UP001233999"/>
    </source>
</evidence>
<dbReference type="Proteomes" id="UP001233999">
    <property type="component" value="Unassembled WGS sequence"/>
</dbReference>
<proteinExistence type="inferred from homology"/>
<dbReference type="PROSITE" id="PS00061">
    <property type="entry name" value="ADH_SHORT"/>
    <property type="match status" value="1"/>
</dbReference>
<evidence type="ECO:0000256" key="3">
    <source>
        <dbReference type="ARBA" id="ARBA00038968"/>
    </source>
</evidence>
<evidence type="ECO:0000256" key="15">
    <source>
        <dbReference type="ARBA" id="ARBA00048393"/>
    </source>
</evidence>
<evidence type="ECO:0000256" key="21">
    <source>
        <dbReference type="ARBA" id="ARBA00049188"/>
    </source>
</evidence>
<gene>
    <name evidence="22" type="ORF">L9F63_005784</name>
</gene>
<evidence type="ECO:0000256" key="11">
    <source>
        <dbReference type="ARBA" id="ARBA00048008"/>
    </source>
</evidence>
<evidence type="ECO:0000256" key="18">
    <source>
        <dbReference type="ARBA" id="ARBA00048739"/>
    </source>
</evidence>
<accession>A0AAD7ZC53</accession>
<evidence type="ECO:0000256" key="12">
    <source>
        <dbReference type="ARBA" id="ARBA00048140"/>
    </source>
</evidence>
<evidence type="ECO:0000256" key="13">
    <source>
        <dbReference type="ARBA" id="ARBA00048144"/>
    </source>
</evidence>
<dbReference type="GO" id="GO:0016404">
    <property type="term" value="F:15-hydroxyprostaglandin dehydrogenase (NAD+) activity"/>
    <property type="evidence" value="ECO:0007669"/>
    <property type="project" value="UniProtKB-EC"/>
</dbReference>
<comment type="catalytic activity">
    <reaction evidence="16">
        <text>lipoxin A4 + NAD(+) = 15-oxo-(5S,6R)-dihydroxy-(7E,9E,11Z,13E)-eicosatetraenoate + NADH + H(+)</text>
        <dbReference type="Rhea" id="RHEA:41572"/>
        <dbReference type="ChEBI" id="CHEBI:15378"/>
        <dbReference type="ChEBI" id="CHEBI:57540"/>
        <dbReference type="ChEBI" id="CHEBI:57945"/>
        <dbReference type="ChEBI" id="CHEBI:67026"/>
        <dbReference type="ChEBI" id="CHEBI:78311"/>
    </reaction>
    <physiologicalReaction direction="left-to-right" evidence="16">
        <dbReference type="Rhea" id="RHEA:41573"/>
    </physiologicalReaction>
</comment>
<dbReference type="Gene3D" id="3.40.50.720">
    <property type="entry name" value="NAD(P)-binding Rossmann-like Domain"/>
    <property type="match status" value="1"/>
</dbReference>
<evidence type="ECO:0000256" key="4">
    <source>
        <dbReference type="ARBA" id="ARBA00039060"/>
    </source>
</evidence>
<dbReference type="GO" id="GO:0005737">
    <property type="term" value="C:cytoplasm"/>
    <property type="evidence" value="ECO:0007669"/>
    <property type="project" value="TreeGrafter"/>
</dbReference>
<comment type="catalytic activity">
    <reaction evidence="10">
        <text>resolvin D1 + NAD(+) = 8-oxoresolvin D1 + NADH + H(+)</text>
        <dbReference type="Rhea" id="RHEA:50124"/>
        <dbReference type="ChEBI" id="CHEBI:15378"/>
        <dbReference type="ChEBI" id="CHEBI:57540"/>
        <dbReference type="ChEBI" id="CHEBI:57945"/>
        <dbReference type="ChEBI" id="CHEBI:132079"/>
        <dbReference type="ChEBI" id="CHEBI:132080"/>
    </reaction>
    <physiologicalReaction direction="left-to-right" evidence="10">
        <dbReference type="Rhea" id="RHEA:50125"/>
    </physiologicalReaction>
</comment>
<comment type="similarity">
    <text evidence="1">Belongs to the short-chain dehydrogenases/reductases (SDR) family.</text>
</comment>
<reference evidence="22" key="1">
    <citation type="journal article" date="2023" name="IScience">
        <title>Live-bearing cockroach genome reveals convergent evolutionary mechanisms linked to viviparity in insects and beyond.</title>
        <authorList>
            <person name="Fouks B."/>
            <person name="Harrison M.C."/>
            <person name="Mikhailova A.A."/>
            <person name="Marchal E."/>
            <person name="English S."/>
            <person name="Carruthers M."/>
            <person name="Jennings E.C."/>
            <person name="Chiamaka E.L."/>
            <person name="Frigard R.A."/>
            <person name="Pippel M."/>
            <person name="Attardo G.M."/>
            <person name="Benoit J.B."/>
            <person name="Bornberg-Bauer E."/>
            <person name="Tobe S.S."/>
        </authorList>
    </citation>
    <scope>NUCLEOTIDE SEQUENCE</scope>
    <source>
        <strain evidence="22">Stay&amp;Tobe</strain>
    </source>
</reference>
<evidence type="ECO:0000256" key="7">
    <source>
        <dbReference type="ARBA" id="ARBA00042026"/>
    </source>
</evidence>
<dbReference type="EMBL" id="JASPKZ010009352">
    <property type="protein sequence ID" value="KAJ9577597.1"/>
    <property type="molecule type" value="Genomic_DNA"/>
</dbReference>
<dbReference type="EC" id="1.1.1.232" evidence="4"/>
<comment type="catalytic activity">
    <reaction evidence="11">
        <text>14-hydroxy-(4Z,7Z,10Z,12E,16Z,19Z)-docosahexaenoate + NAD(+) = 14-oxo-(4Z,7Z,10Z,12E,16Z,19Z)-docosahexaenoate + NADH + H(+)</text>
        <dbReference type="Rhea" id="RHEA:48952"/>
        <dbReference type="ChEBI" id="CHEBI:15378"/>
        <dbReference type="ChEBI" id="CHEBI:57540"/>
        <dbReference type="ChEBI" id="CHEBI:57945"/>
        <dbReference type="ChEBI" id="CHEBI:90866"/>
        <dbReference type="ChEBI" id="CHEBI:90867"/>
    </reaction>
    <physiologicalReaction direction="left-to-right" evidence="11">
        <dbReference type="Rhea" id="RHEA:48953"/>
    </physiologicalReaction>
</comment>
<dbReference type="EC" id="1.1.1.141" evidence="3"/>
<comment type="catalytic activity">
    <reaction evidence="13">
        <text>(11R)-hydroxy-(5Z,8Z,12E,14Z)-eicosatetraenoate + NAD(+) = 11-oxo-(5Z,8Z,12E,14Z)-eicosatetraenoate + NADH + H(+)</text>
        <dbReference type="Rhea" id="RHEA:48640"/>
        <dbReference type="ChEBI" id="CHEBI:15378"/>
        <dbReference type="ChEBI" id="CHEBI:57540"/>
        <dbReference type="ChEBI" id="CHEBI:57945"/>
        <dbReference type="ChEBI" id="CHEBI:78836"/>
        <dbReference type="ChEBI" id="CHEBI:90697"/>
    </reaction>
    <physiologicalReaction direction="left-to-right" evidence="13">
        <dbReference type="Rhea" id="RHEA:48641"/>
    </physiologicalReaction>
</comment>
<evidence type="ECO:0000256" key="20">
    <source>
        <dbReference type="ARBA" id="ARBA00049151"/>
    </source>
</evidence>
<dbReference type="Pfam" id="PF00106">
    <property type="entry name" value="adh_short"/>
    <property type="match status" value="1"/>
</dbReference>
<evidence type="ECO:0000256" key="10">
    <source>
        <dbReference type="ARBA" id="ARBA00047672"/>
    </source>
</evidence>
<comment type="catalytic activity">
    <reaction evidence="14">
        <text>resolvin D1 + NAD(+) = 17-oxoresolvin D1 + NADH + H(+)</text>
        <dbReference type="Rhea" id="RHEA:50128"/>
        <dbReference type="ChEBI" id="CHEBI:15378"/>
        <dbReference type="ChEBI" id="CHEBI:57540"/>
        <dbReference type="ChEBI" id="CHEBI:57945"/>
        <dbReference type="ChEBI" id="CHEBI:132079"/>
        <dbReference type="ChEBI" id="CHEBI:132081"/>
    </reaction>
    <physiologicalReaction direction="left-to-right" evidence="14">
        <dbReference type="Rhea" id="RHEA:50129"/>
    </physiologicalReaction>
</comment>
<comment type="catalytic activity">
    <reaction evidence="18">
        <text>prostaglandin E2 + NAD(+) = 15-oxoprostaglandin E2 + NADH + H(+)</text>
        <dbReference type="Rhea" id="RHEA:11876"/>
        <dbReference type="ChEBI" id="CHEBI:15378"/>
        <dbReference type="ChEBI" id="CHEBI:57400"/>
        <dbReference type="ChEBI" id="CHEBI:57540"/>
        <dbReference type="ChEBI" id="CHEBI:57945"/>
        <dbReference type="ChEBI" id="CHEBI:606564"/>
        <dbReference type="EC" id="1.1.1.141"/>
    </reaction>
    <physiologicalReaction direction="left-to-right" evidence="18">
        <dbReference type="Rhea" id="RHEA:11877"/>
    </physiologicalReaction>
</comment>
<keyword evidence="23" id="KW-1185">Reference proteome</keyword>
<comment type="catalytic activity">
    <reaction evidence="21">
        <text>resolvin E1 + NAD(+) = 18-oxo-resolvin E1 + NADH + H(+)</text>
        <dbReference type="Rhea" id="RHEA:49244"/>
        <dbReference type="ChEBI" id="CHEBI:15378"/>
        <dbReference type="ChEBI" id="CHEBI:57540"/>
        <dbReference type="ChEBI" id="CHEBI:57945"/>
        <dbReference type="ChEBI" id="CHEBI:91000"/>
        <dbReference type="ChEBI" id="CHEBI:91001"/>
    </reaction>
    <physiologicalReaction direction="left-to-right" evidence="21">
        <dbReference type="Rhea" id="RHEA:49245"/>
    </physiologicalReaction>
</comment>
<dbReference type="InterPro" id="IPR002347">
    <property type="entry name" value="SDR_fam"/>
</dbReference>
<dbReference type="PANTHER" id="PTHR44229:SF4">
    <property type="entry name" value="15-HYDROXYPROSTAGLANDIN DEHYDROGENASE [NAD(+)]"/>
    <property type="match status" value="1"/>
</dbReference>